<dbReference type="AlphaFoldDB" id="G2Q1B6"/>
<feature type="compositionally biased region" description="Polar residues" evidence="1">
    <location>
        <begin position="108"/>
        <end position="123"/>
    </location>
</feature>
<dbReference type="eggNOG" id="ENOG502RAX3">
    <property type="taxonomic scope" value="Eukaryota"/>
</dbReference>
<name>G2Q1B6_THET4</name>
<feature type="compositionally biased region" description="Low complexity" evidence="1">
    <location>
        <begin position="74"/>
        <end position="89"/>
    </location>
</feature>
<evidence type="ECO:0000256" key="2">
    <source>
        <dbReference type="SAM" id="Phobius"/>
    </source>
</evidence>
<organism evidence="3 4">
    <name type="scientific">Thermothelomyces thermophilus (strain ATCC 42464 / BCRC 31852 / DSM 1799)</name>
    <name type="common">Sporotrichum thermophile</name>
    <dbReference type="NCBI Taxonomy" id="573729"/>
    <lineage>
        <taxon>Eukaryota</taxon>
        <taxon>Fungi</taxon>
        <taxon>Dikarya</taxon>
        <taxon>Ascomycota</taxon>
        <taxon>Pezizomycotina</taxon>
        <taxon>Sordariomycetes</taxon>
        <taxon>Sordariomycetidae</taxon>
        <taxon>Sordariales</taxon>
        <taxon>Chaetomiaceae</taxon>
        <taxon>Thermothelomyces</taxon>
    </lineage>
</organism>
<feature type="compositionally biased region" description="Basic and acidic residues" evidence="1">
    <location>
        <begin position="317"/>
        <end position="332"/>
    </location>
</feature>
<feature type="region of interest" description="Disordered" evidence="1">
    <location>
        <begin position="676"/>
        <end position="723"/>
    </location>
</feature>
<feature type="compositionally biased region" description="Polar residues" evidence="1">
    <location>
        <begin position="711"/>
        <end position="723"/>
    </location>
</feature>
<feature type="compositionally biased region" description="Polar residues" evidence="1">
    <location>
        <begin position="231"/>
        <end position="246"/>
    </location>
</feature>
<feature type="compositionally biased region" description="Basic and acidic residues" evidence="1">
    <location>
        <begin position="677"/>
        <end position="689"/>
    </location>
</feature>
<keyword evidence="2" id="KW-1133">Transmembrane helix</keyword>
<dbReference type="InParanoid" id="G2Q1B6"/>
<keyword evidence="2" id="KW-0472">Membrane</keyword>
<evidence type="ECO:0000256" key="1">
    <source>
        <dbReference type="SAM" id="MobiDB-lite"/>
    </source>
</evidence>
<feature type="region of interest" description="Disordered" evidence="1">
    <location>
        <begin position="1"/>
        <end position="246"/>
    </location>
</feature>
<sequence length="1024" mass="110662">MSSKSDGDEDTHTQYWNPTEDAQRTPLSHFKSPRSITPKGPLFPNLGEAHQAITSRLVSRSTTNQPPAAHIEPVPSSSSTSFVNVSSLSDLATGKPDPPSRQRYLTPCSASASTGADSAKTPTDPSPVVSGLESSSASNSVRDRLNQGAKADPAGLPVSEAGNSMEDIYSYYHKPSPGTEPSGILSNCQSRAAIGAHSDSSHQHNPKENLSRATSKGPRLSPHKPVHSSDNESYSTQKPFDGVQNFSRPVLSLQSVSHPHDWIAVSSNPGEVSRVDSTSINLAARNYSAISQSTANPVASDVVVYGRVPPYSCTGSLHDRGYGEAKESHGETSDDLSSDSDEDPFKYDRDSFTVFLQPSREREVSAALRCVSADSAASISGISCHTPSQRPNNTPRVGHTTNPFANRLQRYQTSIVDHDWESGDASNEVKISVRPPKAPPNSPVEAASGVRDHVEGPGSGHDRKNVNTLMSDGADWETVATSVGQFDSNRALASSSGLSGSHLVKVTGSSIADYSDTSSIHVPHFDAFSSTEQILPQQASENMSNTSHPRALNGPGRPVFLPKPRIHRVNGYLQNSRRMFTDTTTGSSANSSRNALVEKLSASIRSRSARKRAQLLQRCSNEQWPKSRFESLESLSSTYSEQPSVTDSAPMASSACEGGSTLVAVNENAGGIVMVRRGKEGRQTQESKRGILASPLAGEPSAGHAKDKQPTDSSHSPRSFDSPTLFSFPLISLQEAARRAANRSHNDDDRTVTSKGRTHKNSSMVSSKANQKTAPPTPQVTEPMHAHTRRPTSASILGIRATHQDSPVRSQDRIALGCNRVSSYRSGSPLSCGRSALSRTFDPMADSTSQQSIFPGGQQSVFRIRPCLIARDQRNTSRSATVMRTMTADLHRIATATETSRGHTGTNISLRSGHYPLPCRGTVVDDYFFPTDSVNEEAYLSWEARRRRRVCYYAMCVLSAFPFFAPLVYRGTFDSALSWYTRGETGSLTRRQRRNVLVVGVVFAGLWLVVLAVFVTIVVNRRVG</sequence>
<feature type="region of interest" description="Disordered" evidence="1">
    <location>
        <begin position="431"/>
        <end position="465"/>
    </location>
</feature>
<feature type="compositionally biased region" description="Acidic residues" evidence="1">
    <location>
        <begin position="333"/>
        <end position="342"/>
    </location>
</feature>
<dbReference type="VEuPathDB" id="FungiDB:MYCTH_42476"/>
<feature type="compositionally biased region" description="Basic and acidic residues" evidence="1">
    <location>
        <begin position="199"/>
        <end position="210"/>
    </location>
</feature>
<feature type="compositionally biased region" description="Basic and acidic residues" evidence="1">
    <location>
        <begin position="450"/>
        <end position="465"/>
    </location>
</feature>
<dbReference type="EMBL" id="CP003002">
    <property type="protein sequence ID" value="AEO53308.1"/>
    <property type="molecule type" value="Genomic_DNA"/>
</dbReference>
<dbReference type="OrthoDB" id="5353066at2759"/>
<dbReference type="HOGENOM" id="CLU_289835_0_0_1"/>
<dbReference type="OMA" id="RFEFRDS"/>
<evidence type="ECO:0000313" key="4">
    <source>
        <dbReference type="Proteomes" id="UP000007322"/>
    </source>
</evidence>
<proteinExistence type="predicted"/>
<feature type="compositionally biased region" description="Polar residues" evidence="1">
    <location>
        <begin position="761"/>
        <end position="774"/>
    </location>
</feature>
<dbReference type="GeneID" id="11509164"/>
<feature type="region of interest" description="Disordered" evidence="1">
    <location>
        <begin position="737"/>
        <end position="791"/>
    </location>
</feature>
<dbReference type="Proteomes" id="UP000007322">
    <property type="component" value="Chromosome 1"/>
</dbReference>
<evidence type="ECO:0000313" key="3">
    <source>
        <dbReference type="EMBL" id="AEO53308.1"/>
    </source>
</evidence>
<reference evidence="3 4" key="1">
    <citation type="journal article" date="2011" name="Nat. Biotechnol.">
        <title>Comparative genomic analysis of the thermophilic biomass-degrading fungi Myceliophthora thermophila and Thielavia terrestris.</title>
        <authorList>
            <person name="Berka R.M."/>
            <person name="Grigoriev I.V."/>
            <person name="Otillar R."/>
            <person name="Salamov A."/>
            <person name="Grimwood J."/>
            <person name="Reid I."/>
            <person name="Ishmael N."/>
            <person name="John T."/>
            <person name="Darmond C."/>
            <person name="Moisan M.-C."/>
            <person name="Henrissat B."/>
            <person name="Coutinho P.M."/>
            <person name="Lombard V."/>
            <person name="Natvig D.O."/>
            <person name="Lindquist E."/>
            <person name="Schmutz J."/>
            <person name="Lucas S."/>
            <person name="Harris P."/>
            <person name="Powlowski J."/>
            <person name="Bellemare A."/>
            <person name="Taylor D."/>
            <person name="Butler G."/>
            <person name="de Vries R.P."/>
            <person name="Allijn I.E."/>
            <person name="van den Brink J."/>
            <person name="Ushinsky S."/>
            <person name="Storms R."/>
            <person name="Powell A.J."/>
            <person name="Paulsen I.T."/>
            <person name="Elbourne L.D.H."/>
            <person name="Baker S.E."/>
            <person name="Magnuson J."/>
            <person name="LaBoissiere S."/>
            <person name="Clutterbuck A.J."/>
            <person name="Martinez D."/>
            <person name="Wogulis M."/>
            <person name="de Leon A.L."/>
            <person name="Rey M.W."/>
            <person name="Tsang A."/>
        </authorList>
    </citation>
    <scope>NUCLEOTIDE SEQUENCE [LARGE SCALE GENOMIC DNA]</scope>
    <source>
        <strain evidence="4">ATCC 42464 / BCRC 31852 / DSM 1799</strain>
    </source>
</reference>
<feature type="transmembrane region" description="Helical" evidence="2">
    <location>
        <begin position="950"/>
        <end position="969"/>
    </location>
</feature>
<keyword evidence="2" id="KW-0812">Transmembrane</keyword>
<gene>
    <name evidence="3" type="ORF">MYCTH_42476</name>
</gene>
<dbReference type="RefSeq" id="XP_003658553.1">
    <property type="nucleotide sequence ID" value="XM_003658505.1"/>
</dbReference>
<protein>
    <submittedName>
        <fullName evidence="3">Uncharacterized protein</fullName>
    </submittedName>
</protein>
<feature type="region of interest" description="Disordered" evidence="1">
    <location>
        <begin position="315"/>
        <end position="343"/>
    </location>
</feature>
<keyword evidence="4" id="KW-1185">Reference proteome</keyword>
<feature type="region of interest" description="Disordered" evidence="1">
    <location>
        <begin position="543"/>
        <end position="563"/>
    </location>
</feature>
<feature type="compositionally biased region" description="Polar residues" evidence="1">
    <location>
        <begin position="52"/>
        <end position="66"/>
    </location>
</feature>
<accession>G2Q1B6</accession>
<feature type="transmembrane region" description="Helical" evidence="2">
    <location>
        <begin position="996"/>
        <end position="1019"/>
    </location>
</feature>
<dbReference type="KEGG" id="mtm:MYCTH_42476"/>